<sequence length="194" mass="20857">MPANVTSLTPEPFARALQELTEMRWRTGISADEIGSPQRIAPHSVAIAAELVLDDEPLATGRLILLHDPAGNDAWGGTFRLVTYVRAEVDLEMVTDPLLPDVAWSWFTEALESHGCDASALAGTVTASYGRGFGEMDHDPDRAEVELRSSWTPLLDPTHPLTPHLAAWQDLLGQVAGQPPLPPGVASLPVGRIS</sequence>
<dbReference type="Pfam" id="PF11452">
    <property type="entry name" value="DUF3000"/>
    <property type="match status" value="1"/>
</dbReference>
<keyword evidence="2" id="KW-1185">Reference proteome</keyword>
<dbReference type="Proteomes" id="UP001501521">
    <property type="component" value="Unassembled WGS sequence"/>
</dbReference>
<proteinExistence type="predicted"/>
<accession>A0ABP9FQ46</accession>
<gene>
    <name evidence="1" type="ORF">GCM10025789_20510</name>
</gene>
<dbReference type="RefSeq" id="WP_345582509.1">
    <property type="nucleotide sequence ID" value="NZ_BAABLV010000035.1"/>
</dbReference>
<protein>
    <submittedName>
        <fullName evidence="1">DUF3000 domain-containing protein</fullName>
    </submittedName>
</protein>
<name>A0ABP9FQ46_9ACTN</name>
<organism evidence="1 2">
    <name type="scientific">Tessaracoccus lubricantis</name>
    <dbReference type="NCBI Taxonomy" id="545543"/>
    <lineage>
        <taxon>Bacteria</taxon>
        <taxon>Bacillati</taxon>
        <taxon>Actinomycetota</taxon>
        <taxon>Actinomycetes</taxon>
        <taxon>Propionibacteriales</taxon>
        <taxon>Propionibacteriaceae</taxon>
        <taxon>Tessaracoccus</taxon>
    </lineage>
</organism>
<dbReference type="InterPro" id="IPR021555">
    <property type="entry name" value="DUF3000"/>
</dbReference>
<dbReference type="EMBL" id="BAABLV010000035">
    <property type="protein sequence ID" value="GAA4901814.1"/>
    <property type="molecule type" value="Genomic_DNA"/>
</dbReference>
<reference evidence="2" key="1">
    <citation type="journal article" date="2019" name="Int. J. Syst. Evol. Microbiol.">
        <title>The Global Catalogue of Microorganisms (GCM) 10K type strain sequencing project: providing services to taxonomists for standard genome sequencing and annotation.</title>
        <authorList>
            <consortium name="The Broad Institute Genomics Platform"/>
            <consortium name="The Broad Institute Genome Sequencing Center for Infectious Disease"/>
            <person name="Wu L."/>
            <person name="Ma J."/>
        </authorList>
    </citation>
    <scope>NUCLEOTIDE SEQUENCE [LARGE SCALE GENOMIC DNA]</scope>
    <source>
        <strain evidence="2">JCM 19125</strain>
    </source>
</reference>
<evidence type="ECO:0000313" key="2">
    <source>
        <dbReference type="Proteomes" id="UP001501521"/>
    </source>
</evidence>
<evidence type="ECO:0000313" key="1">
    <source>
        <dbReference type="EMBL" id="GAA4901814.1"/>
    </source>
</evidence>
<comment type="caution">
    <text evidence="1">The sequence shown here is derived from an EMBL/GenBank/DDBJ whole genome shotgun (WGS) entry which is preliminary data.</text>
</comment>